<keyword evidence="4 6" id="KW-0067">ATP-binding</keyword>
<proteinExistence type="inferred from homology"/>
<evidence type="ECO:0000256" key="2">
    <source>
        <dbReference type="ARBA" id="ARBA00022694"/>
    </source>
</evidence>
<gene>
    <name evidence="6" type="primary">tilS</name>
    <name evidence="8" type="ORF">SAMN04488523_108151</name>
</gene>
<evidence type="ECO:0000256" key="1">
    <source>
        <dbReference type="ARBA" id="ARBA00022598"/>
    </source>
</evidence>
<comment type="similarity">
    <text evidence="6">Belongs to the tRNA(Ile)-lysidine synthase family.</text>
</comment>
<dbReference type="EC" id="6.3.4.19" evidence="6"/>
<dbReference type="InterPro" id="IPR011063">
    <property type="entry name" value="TilS/TtcA_N"/>
</dbReference>
<dbReference type="EMBL" id="FOMW01000008">
    <property type="protein sequence ID" value="SFE57297.1"/>
    <property type="molecule type" value="Genomic_DNA"/>
</dbReference>
<keyword evidence="6" id="KW-0963">Cytoplasm</keyword>
<evidence type="ECO:0000256" key="5">
    <source>
        <dbReference type="ARBA" id="ARBA00048539"/>
    </source>
</evidence>
<reference evidence="8 9" key="1">
    <citation type="submission" date="2016-10" db="EMBL/GenBank/DDBJ databases">
        <authorList>
            <person name="de Groot N.N."/>
        </authorList>
    </citation>
    <scope>NUCLEOTIDE SEQUENCE [LARGE SCALE GENOMIC DNA]</scope>
    <source>
        <strain evidence="8 9">DSM 11443</strain>
    </source>
</reference>
<comment type="catalytic activity">
    <reaction evidence="5 6">
        <text>cytidine(34) in tRNA(Ile2) + L-lysine + ATP = lysidine(34) in tRNA(Ile2) + AMP + diphosphate + H(+)</text>
        <dbReference type="Rhea" id="RHEA:43744"/>
        <dbReference type="Rhea" id="RHEA-COMP:10625"/>
        <dbReference type="Rhea" id="RHEA-COMP:10670"/>
        <dbReference type="ChEBI" id="CHEBI:15378"/>
        <dbReference type="ChEBI" id="CHEBI:30616"/>
        <dbReference type="ChEBI" id="CHEBI:32551"/>
        <dbReference type="ChEBI" id="CHEBI:33019"/>
        <dbReference type="ChEBI" id="CHEBI:82748"/>
        <dbReference type="ChEBI" id="CHEBI:83665"/>
        <dbReference type="ChEBI" id="CHEBI:456215"/>
        <dbReference type="EC" id="6.3.4.19"/>
    </reaction>
</comment>
<dbReference type="SUPFAM" id="SSF52402">
    <property type="entry name" value="Adenine nucleotide alpha hydrolases-like"/>
    <property type="match status" value="1"/>
</dbReference>
<evidence type="ECO:0000313" key="9">
    <source>
        <dbReference type="Proteomes" id="UP000198977"/>
    </source>
</evidence>
<dbReference type="InterPro" id="IPR012795">
    <property type="entry name" value="tRNA_Ile_lys_synt_N"/>
</dbReference>
<name>A0A1I2BMV9_9RHOB</name>
<evidence type="ECO:0000259" key="7">
    <source>
        <dbReference type="Pfam" id="PF01171"/>
    </source>
</evidence>
<dbReference type="Proteomes" id="UP000198977">
    <property type="component" value="Unassembled WGS sequence"/>
</dbReference>
<evidence type="ECO:0000256" key="4">
    <source>
        <dbReference type="ARBA" id="ARBA00022840"/>
    </source>
</evidence>
<dbReference type="GO" id="GO:0005524">
    <property type="term" value="F:ATP binding"/>
    <property type="evidence" value="ECO:0007669"/>
    <property type="project" value="UniProtKB-UniRule"/>
</dbReference>
<comment type="function">
    <text evidence="6">Ligates lysine onto the cytidine present at position 34 of the AUA codon-specific tRNA(Ile) that contains the anticodon CAU, in an ATP-dependent manner. Cytidine is converted to lysidine, thus changing the amino acid specificity of the tRNA from methionine to isoleucine.</text>
</comment>
<comment type="domain">
    <text evidence="6">The N-terminal region contains the highly conserved SGGXDS motif, predicted to be a P-loop motif involved in ATP binding.</text>
</comment>
<dbReference type="AlphaFoldDB" id="A0A1I2BMV9"/>
<dbReference type="RefSeq" id="WP_093924179.1">
    <property type="nucleotide sequence ID" value="NZ_FOMW01000008.1"/>
</dbReference>
<dbReference type="GO" id="GO:0006400">
    <property type="term" value="P:tRNA modification"/>
    <property type="evidence" value="ECO:0007669"/>
    <property type="project" value="UniProtKB-UniRule"/>
</dbReference>
<keyword evidence="2 6" id="KW-0819">tRNA processing</keyword>
<keyword evidence="3 6" id="KW-0547">Nucleotide-binding</keyword>
<dbReference type="GO" id="GO:0005737">
    <property type="term" value="C:cytoplasm"/>
    <property type="evidence" value="ECO:0007669"/>
    <property type="project" value="UniProtKB-SubCell"/>
</dbReference>
<comment type="subcellular location">
    <subcellularLocation>
        <location evidence="6">Cytoplasm</location>
    </subcellularLocation>
</comment>
<organism evidence="8 9">
    <name type="scientific">Sulfitobacter brevis</name>
    <dbReference type="NCBI Taxonomy" id="74348"/>
    <lineage>
        <taxon>Bacteria</taxon>
        <taxon>Pseudomonadati</taxon>
        <taxon>Pseudomonadota</taxon>
        <taxon>Alphaproteobacteria</taxon>
        <taxon>Rhodobacterales</taxon>
        <taxon>Roseobacteraceae</taxon>
        <taxon>Sulfitobacter</taxon>
    </lineage>
</organism>
<keyword evidence="1 6" id="KW-0436">Ligase</keyword>
<evidence type="ECO:0000313" key="8">
    <source>
        <dbReference type="EMBL" id="SFE57297.1"/>
    </source>
</evidence>
<feature type="domain" description="tRNA(Ile)-lysidine/2-thiocytidine synthase N-terminal" evidence="7">
    <location>
        <begin position="21"/>
        <end position="199"/>
    </location>
</feature>
<dbReference type="PANTHER" id="PTHR43033:SF1">
    <property type="entry name" value="TRNA(ILE)-LYSIDINE SYNTHASE-RELATED"/>
    <property type="match status" value="1"/>
</dbReference>
<dbReference type="Pfam" id="PF01171">
    <property type="entry name" value="ATP_bind_3"/>
    <property type="match status" value="1"/>
</dbReference>
<dbReference type="InterPro" id="IPR012094">
    <property type="entry name" value="tRNA_Ile_lys_synt"/>
</dbReference>
<dbReference type="STRING" id="74348.SAMN04488523_108151"/>
<dbReference type="CDD" id="cd01992">
    <property type="entry name" value="TilS_N"/>
    <property type="match status" value="1"/>
</dbReference>
<evidence type="ECO:0000256" key="6">
    <source>
        <dbReference type="HAMAP-Rule" id="MF_01161"/>
    </source>
</evidence>
<evidence type="ECO:0000256" key="3">
    <source>
        <dbReference type="ARBA" id="ARBA00022741"/>
    </source>
</evidence>
<dbReference type="OrthoDB" id="9807403at2"/>
<dbReference type="Gene3D" id="3.40.50.620">
    <property type="entry name" value="HUPs"/>
    <property type="match status" value="1"/>
</dbReference>
<dbReference type="GO" id="GO:0032267">
    <property type="term" value="F:tRNA(Ile)-lysidine synthase activity"/>
    <property type="evidence" value="ECO:0007669"/>
    <property type="project" value="UniProtKB-EC"/>
</dbReference>
<sequence>MPLRLTQQVADAFLPHPPERVGVAVSGGGDSMALLHLMHQMCSLHNITLRAVTVDHGLRAGSDGEAQMVHRFCAGLGISHDTLHWQDWDGTGNLQNAARDARYRLMSEWARTHRIDTIALGHTADDQAETVLMRLARQSGVDGLAAMAARKTRAGLTWVRPLLGASREDLRGHLRDSGITWAEDPSNEDLSYDRIKVRKALEVLAPLGIGVQGLAAVASSMAEARSALDWQTFTAARDAAVVDAGAVVICERKLRIMPVEIQRRLLVHAIGWISGAKYPPRRGAIANLMTALRDGQAGTLDGCHVCRAQGKVWIFRELNAVRDVAAPHDALWDGRWRVSPADAQEDTEDTTLRALGPDGLLQVPDWRATGRPHAMLLSTPAVWKGDRLVAAPLAAMGQKWHAHVDGGEEAFFAALLSH</sequence>
<dbReference type="NCBIfam" id="TIGR02432">
    <property type="entry name" value="lysidine_TilS_N"/>
    <property type="match status" value="1"/>
</dbReference>
<accession>A0A1I2BMV9</accession>
<dbReference type="InterPro" id="IPR014729">
    <property type="entry name" value="Rossmann-like_a/b/a_fold"/>
</dbReference>
<protein>
    <recommendedName>
        <fullName evidence="6">tRNA(Ile)-lysidine synthase</fullName>
        <ecNumber evidence="6">6.3.4.19</ecNumber>
    </recommendedName>
    <alternativeName>
        <fullName evidence="6">tRNA(Ile)-2-lysyl-cytidine synthase</fullName>
    </alternativeName>
    <alternativeName>
        <fullName evidence="6">tRNA(Ile)-lysidine synthetase</fullName>
    </alternativeName>
</protein>
<feature type="binding site" evidence="6">
    <location>
        <begin position="26"/>
        <end position="31"/>
    </location>
    <ligand>
        <name>ATP</name>
        <dbReference type="ChEBI" id="CHEBI:30616"/>
    </ligand>
</feature>
<dbReference type="HAMAP" id="MF_01161">
    <property type="entry name" value="tRNA_Ile_lys_synt"/>
    <property type="match status" value="1"/>
</dbReference>
<keyword evidence="9" id="KW-1185">Reference proteome</keyword>
<dbReference type="PANTHER" id="PTHR43033">
    <property type="entry name" value="TRNA(ILE)-LYSIDINE SYNTHASE-RELATED"/>
    <property type="match status" value="1"/>
</dbReference>